<protein>
    <recommendedName>
        <fullName evidence="4">Glycosyltransferase RgtA/B/C/D-like domain-containing protein</fullName>
    </recommendedName>
</protein>
<feature type="transmembrane region" description="Helical" evidence="1">
    <location>
        <begin position="348"/>
        <end position="366"/>
    </location>
</feature>
<evidence type="ECO:0000313" key="2">
    <source>
        <dbReference type="EMBL" id="PIS15531.1"/>
    </source>
</evidence>
<feature type="transmembrane region" description="Helical" evidence="1">
    <location>
        <begin position="202"/>
        <end position="229"/>
    </location>
</feature>
<feature type="transmembrane region" description="Helical" evidence="1">
    <location>
        <begin position="241"/>
        <end position="259"/>
    </location>
</feature>
<gene>
    <name evidence="2" type="ORF">COT62_03155</name>
</gene>
<feature type="transmembrane region" description="Helical" evidence="1">
    <location>
        <begin position="372"/>
        <end position="391"/>
    </location>
</feature>
<feature type="transmembrane region" description="Helical" evidence="1">
    <location>
        <begin position="130"/>
        <end position="151"/>
    </location>
</feature>
<keyword evidence="1" id="KW-0812">Transmembrane</keyword>
<name>A0A2H0WSC9_9BACT</name>
<feature type="transmembrane region" description="Helical" evidence="1">
    <location>
        <begin position="171"/>
        <end position="190"/>
    </location>
</feature>
<feature type="transmembrane region" description="Helical" evidence="1">
    <location>
        <begin position="271"/>
        <end position="291"/>
    </location>
</feature>
<feature type="transmembrane region" description="Helical" evidence="1">
    <location>
        <begin position="9"/>
        <end position="30"/>
    </location>
</feature>
<evidence type="ECO:0008006" key="4">
    <source>
        <dbReference type="Google" id="ProtNLM"/>
    </source>
</evidence>
<evidence type="ECO:0000256" key="1">
    <source>
        <dbReference type="SAM" id="Phobius"/>
    </source>
</evidence>
<reference evidence="3" key="1">
    <citation type="submission" date="2017-09" db="EMBL/GenBank/DDBJ databases">
        <title>Depth-based differentiation of microbial function through sediment-hosted aquifers and enrichment of novel symbionts in the deep terrestrial subsurface.</title>
        <authorList>
            <person name="Probst A.J."/>
            <person name="Ladd B."/>
            <person name="Jarett J.K."/>
            <person name="Geller-Mcgrath D.E."/>
            <person name="Sieber C.M.K."/>
            <person name="Emerson J.B."/>
            <person name="Anantharaman K."/>
            <person name="Thomas B.C."/>
            <person name="Malmstrom R."/>
            <person name="Stieglmeier M."/>
            <person name="Klingl A."/>
            <person name="Woyke T."/>
            <person name="Ryan C.M."/>
            <person name="Banfield J.F."/>
        </authorList>
    </citation>
    <scope>NUCLEOTIDE SEQUENCE [LARGE SCALE GENOMIC DNA]</scope>
</reference>
<comment type="caution">
    <text evidence="2">The sequence shown here is derived from an EMBL/GenBank/DDBJ whole genome shotgun (WGS) entry which is preliminary data.</text>
</comment>
<organism evidence="2 3">
    <name type="scientific">Candidatus Roizmanbacteria bacterium CG09_land_8_20_14_0_10_41_9</name>
    <dbReference type="NCBI Taxonomy" id="1974850"/>
    <lineage>
        <taxon>Bacteria</taxon>
        <taxon>Candidatus Roizmaniibacteriota</taxon>
    </lineage>
</organism>
<keyword evidence="1" id="KW-1133">Transmembrane helix</keyword>
<proteinExistence type="predicted"/>
<dbReference type="AlphaFoldDB" id="A0A2H0WSC9"/>
<feature type="transmembrane region" description="Helical" evidence="1">
    <location>
        <begin position="403"/>
        <end position="421"/>
    </location>
</feature>
<dbReference type="Proteomes" id="UP000231198">
    <property type="component" value="Unassembled WGS sequence"/>
</dbReference>
<keyword evidence="1" id="KW-0472">Membrane</keyword>
<feature type="transmembrane region" description="Helical" evidence="1">
    <location>
        <begin position="311"/>
        <end position="336"/>
    </location>
</feature>
<sequence>MSYLRKHPFLALIIVPAFILYMVIILRSGSYYCFHKECGIFFWGVHGHDAIWHLAIANTSFNSFPFIAPTYSGRLLTGYNFLFDWFVFFLSKVGIPALVTYFKIFPLVWFIVFTSLLISLARKIKNSPSFIAFVLFFAYFSNSFSYILNLYHNGTLWGSSGILATLSVHTMSNPPFAMSLLILLLILIIVKKNHLDTKTVVWLGILNFINIGLKFYGGVLGIFLTSIFIFSKSLKKPKELIVYSAILSLSVLFSVFLFYDPFSSMKSGSIFAFSPFALIHTITEEPSLFYMRQITDARYYLLTKGIGPRLISIELFNLTIFLFFYLGVSFFGLLYGIVGTVTGAIDKFNRYILAVIILSIVLTATLVQKAEWWNVIQFFYYAIFLSSLLTAQLAQKIFEKKSWVRIILISLMVILSVPNSVDVMKHYGSFPGSAYLPKDEIEALAFLKKQPAGVVVAPLYDLSIKQFPGPNPLYAYEDTSYVSAFSGHPTYLANILQLRLTGIDYKSRLEKLKRQDCSMLDEVDYIYETVKHPSMVKLLSCKNRKIRRLFKNSSAAIYEVN</sequence>
<evidence type="ECO:0000313" key="3">
    <source>
        <dbReference type="Proteomes" id="UP000231198"/>
    </source>
</evidence>
<feature type="transmembrane region" description="Helical" evidence="1">
    <location>
        <begin position="101"/>
        <end position="118"/>
    </location>
</feature>
<dbReference type="EMBL" id="PEZG01000068">
    <property type="protein sequence ID" value="PIS15531.1"/>
    <property type="molecule type" value="Genomic_DNA"/>
</dbReference>
<accession>A0A2H0WSC9</accession>